<dbReference type="InterPro" id="IPR000522">
    <property type="entry name" value="ABC_transptr_permease_BtuC"/>
</dbReference>
<evidence type="ECO:0000256" key="8">
    <source>
        <dbReference type="SAM" id="Phobius"/>
    </source>
</evidence>
<name>E6PI50_9ZZZZ</name>
<evidence type="ECO:0000256" key="5">
    <source>
        <dbReference type="ARBA" id="ARBA00022692"/>
    </source>
</evidence>
<organism evidence="9">
    <name type="scientific">mine drainage metagenome</name>
    <dbReference type="NCBI Taxonomy" id="410659"/>
    <lineage>
        <taxon>unclassified sequences</taxon>
        <taxon>metagenomes</taxon>
        <taxon>ecological metagenomes</taxon>
    </lineage>
</organism>
<comment type="caution">
    <text evidence="9">The sequence shown here is derived from an EMBL/GenBank/DDBJ whole genome shotgun (WGS) entry which is preliminary data.</text>
</comment>
<dbReference type="GO" id="GO:0005886">
    <property type="term" value="C:plasma membrane"/>
    <property type="evidence" value="ECO:0007669"/>
    <property type="project" value="UniProtKB-SubCell"/>
</dbReference>
<evidence type="ECO:0000256" key="3">
    <source>
        <dbReference type="ARBA" id="ARBA00022448"/>
    </source>
</evidence>
<keyword evidence="4" id="KW-1003">Cell membrane</keyword>
<keyword evidence="5 8" id="KW-0812">Transmembrane</keyword>
<feature type="transmembrane region" description="Helical" evidence="8">
    <location>
        <begin position="110"/>
        <end position="129"/>
    </location>
</feature>
<comment type="subcellular location">
    <subcellularLocation>
        <location evidence="1">Cell membrane</location>
        <topology evidence="1">Multi-pass membrane protein</topology>
    </subcellularLocation>
</comment>
<dbReference type="AlphaFoldDB" id="E6PI50"/>
<dbReference type="FunFam" id="1.10.3470.10:FF:000001">
    <property type="entry name" value="Vitamin B12 ABC transporter permease BtuC"/>
    <property type="match status" value="1"/>
</dbReference>
<proteinExistence type="inferred from homology"/>
<evidence type="ECO:0000313" key="9">
    <source>
        <dbReference type="EMBL" id="CBH76140.1"/>
    </source>
</evidence>
<dbReference type="Pfam" id="PF01032">
    <property type="entry name" value="FecCD"/>
    <property type="match status" value="1"/>
</dbReference>
<feature type="transmembrane region" description="Helical" evidence="8">
    <location>
        <begin position="54"/>
        <end position="74"/>
    </location>
</feature>
<protein>
    <submittedName>
        <fullName evidence="9">Putative vitamin B12 permease</fullName>
    </submittedName>
</protein>
<evidence type="ECO:0000256" key="6">
    <source>
        <dbReference type="ARBA" id="ARBA00022989"/>
    </source>
</evidence>
<feature type="transmembrane region" description="Helical" evidence="8">
    <location>
        <begin position="301"/>
        <end position="320"/>
    </location>
</feature>
<feature type="transmembrane region" description="Helical" evidence="8">
    <location>
        <begin position="141"/>
        <end position="160"/>
    </location>
</feature>
<feature type="transmembrane region" description="Helical" evidence="8">
    <location>
        <begin position="229"/>
        <end position="258"/>
    </location>
</feature>
<accession>E6PI50</accession>
<evidence type="ECO:0000256" key="1">
    <source>
        <dbReference type="ARBA" id="ARBA00004651"/>
    </source>
</evidence>
<dbReference type="InterPro" id="IPR037294">
    <property type="entry name" value="ABC_BtuC-like"/>
</dbReference>
<feature type="transmembrane region" description="Helical" evidence="8">
    <location>
        <begin position="86"/>
        <end position="104"/>
    </location>
</feature>
<dbReference type="PANTHER" id="PTHR30472">
    <property type="entry name" value="FERRIC ENTEROBACTIN TRANSPORT SYSTEM PERMEASE PROTEIN"/>
    <property type="match status" value="1"/>
</dbReference>
<reference evidence="9" key="1">
    <citation type="submission" date="2009-10" db="EMBL/GenBank/DDBJ databases">
        <title>Diversity of trophic interactions inside an arsenic-rich microbial ecosystem.</title>
        <authorList>
            <person name="Bertin P.N."/>
            <person name="Heinrich-Salmeron A."/>
            <person name="Pelletier E."/>
            <person name="Goulhen-Chollet F."/>
            <person name="Arsene-Ploetze F."/>
            <person name="Gallien S."/>
            <person name="Calteau A."/>
            <person name="Vallenet D."/>
            <person name="Casiot C."/>
            <person name="Chane-Woon-Ming B."/>
            <person name="Giloteaux L."/>
            <person name="Barakat M."/>
            <person name="Bonnefoy V."/>
            <person name="Bruneel O."/>
            <person name="Chandler M."/>
            <person name="Cleiss J."/>
            <person name="Duran R."/>
            <person name="Elbaz-Poulichet F."/>
            <person name="Fonknechten N."/>
            <person name="Lauga B."/>
            <person name="Mornico D."/>
            <person name="Ortet P."/>
            <person name="Schaeffer C."/>
            <person name="Siguier P."/>
            <person name="Alexander Thil Smith A."/>
            <person name="Van Dorsselaer A."/>
            <person name="Weissenbach J."/>
            <person name="Medigue C."/>
            <person name="Le Paslier D."/>
        </authorList>
    </citation>
    <scope>NUCLEOTIDE SEQUENCE</scope>
</reference>
<evidence type="ECO:0000256" key="2">
    <source>
        <dbReference type="ARBA" id="ARBA00007935"/>
    </source>
</evidence>
<evidence type="ECO:0000256" key="4">
    <source>
        <dbReference type="ARBA" id="ARBA00022475"/>
    </source>
</evidence>
<keyword evidence="6 8" id="KW-1133">Transmembrane helix</keyword>
<dbReference type="PANTHER" id="PTHR30472:SF25">
    <property type="entry name" value="ABC TRANSPORTER PERMEASE PROTEIN MJ0876-RELATED"/>
    <property type="match status" value="1"/>
</dbReference>
<gene>
    <name evidence="9" type="primary">yvrB</name>
    <name evidence="9" type="ORF">CARN1_0620</name>
</gene>
<comment type="similarity">
    <text evidence="2">Belongs to the binding-protein-dependent transport system permease family. FecCD subfamily.</text>
</comment>
<dbReference type="SUPFAM" id="SSF81345">
    <property type="entry name" value="ABC transporter involved in vitamin B12 uptake, BtuC"/>
    <property type="match status" value="1"/>
</dbReference>
<feature type="transmembrane region" description="Helical" evidence="8">
    <location>
        <begin position="270"/>
        <end position="295"/>
    </location>
</feature>
<evidence type="ECO:0000256" key="7">
    <source>
        <dbReference type="ARBA" id="ARBA00023136"/>
    </source>
</evidence>
<dbReference type="Gene3D" id="1.10.3470.10">
    <property type="entry name" value="ABC transporter involved in vitamin B12 uptake, BtuC"/>
    <property type="match status" value="1"/>
</dbReference>
<dbReference type="CDD" id="cd06550">
    <property type="entry name" value="TM_ABC_iron-siderophores_like"/>
    <property type="match status" value="1"/>
</dbReference>
<sequence length="326" mass="33236">MLLRRLLPPLAAFVAAGVGLAVGGDALPLSQVAHALANPHARDIAHTILWQLRMPRVLCAALVGSALALAGVQLQGMLRNPLVDPYLIGTSAGAAAAIAVALALGVALSLLPALGFVGGLAASLLVAALARRGGGIDATRLILAGVAISALLAASVALLSVLARSISFQLTLQAWLVGSLAGRGWNDLRFALPYAIVGALVALGNIRSLDALRIGDLRARGIGLDIERAQWSILGSATLLTAAAVSLAGMVGFVGLIVPHLARRIVGSDARALLPASAFLGAAMAIAADAIARSVIAPRELPLGIVLAFAGIPIFIAIYLRREQRR</sequence>
<dbReference type="GO" id="GO:0022857">
    <property type="term" value="F:transmembrane transporter activity"/>
    <property type="evidence" value="ECO:0007669"/>
    <property type="project" value="InterPro"/>
</dbReference>
<dbReference type="EMBL" id="CABL01000019">
    <property type="protein sequence ID" value="CBH76140.1"/>
    <property type="molecule type" value="Genomic_DNA"/>
</dbReference>
<keyword evidence="7 8" id="KW-0472">Membrane</keyword>
<keyword evidence="3" id="KW-0813">Transport</keyword>